<keyword evidence="11" id="KW-0378">Hydrolase</keyword>
<dbReference type="InterPro" id="IPR042530">
    <property type="entry name" value="EME1/EME2_C"/>
</dbReference>
<comment type="subunit">
    <text evidence="21">Forms a heterodimer with MUS81.</text>
</comment>
<evidence type="ECO:0000256" key="9">
    <source>
        <dbReference type="ARBA" id="ARBA00022763"/>
    </source>
</evidence>
<organism evidence="26">
    <name type="scientific">Arabidopsis lyrata subsp. lyrata</name>
    <name type="common">Lyre-leaved rock-cress</name>
    <dbReference type="NCBI Taxonomy" id="81972"/>
    <lineage>
        <taxon>Eukaryota</taxon>
        <taxon>Viridiplantae</taxon>
        <taxon>Streptophyta</taxon>
        <taxon>Embryophyta</taxon>
        <taxon>Tracheophyta</taxon>
        <taxon>Spermatophyta</taxon>
        <taxon>Magnoliopsida</taxon>
        <taxon>eudicotyledons</taxon>
        <taxon>Gunneridae</taxon>
        <taxon>Pentapetalae</taxon>
        <taxon>rosids</taxon>
        <taxon>malvids</taxon>
        <taxon>Brassicales</taxon>
        <taxon>Brassicaceae</taxon>
        <taxon>Camelineae</taxon>
        <taxon>Arabidopsis</taxon>
    </lineage>
</organism>
<accession>D7LDB1</accession>
<comment type="subcellular location">
    <subcellularLocation>
        <location evidence="3">Nucleus</location>
    </subcellularLocation>
</comment>
<name>D7LDB1_ARALL</name>
<evidence type="ECO:0000256" key="18">
    <source>
        <dbReference type="ARBA" id="ARBA00023254"/>
    </source>
</evidence>
<keyword evidence="16" id="KW-0234">DNA repair</keyword>
<dbReference type="InterPro" id="IPR033310">
    <property type="entry name" value="Mms4/EME1/EME2"/>
</dbReference>
<evidence type="ECO:0000256" key="22">
    <source>
        <dbReference type="SAM" id="Coils"/>
    </source>
</evidence>
<evidence type="ECO:0000259" key="24">
    <source>
        <dbReference type="SMART" id="SM00891"/>
    </source>
</evidence>
<proteinExistence type="inferred from homology"/>
<dbReference type="EMBL" id="GL348716">
    <property type="protein sequence ID" value="EFH56679.1"/>
    <property type="molecule type" value="Genomic_DNA"/>
</dbReference>
<keyword evidence="18" id="KW-0469">Meiosis</keyword>
<dbReference type="Gene3D" id="3.40.50.10130">
    <property type="match status" value="1"/>
</dbReference>
<keyword evidence="12" id="KW-0106">Calcium</keyword>
<keyword evidence="13" id="KW-0460">Magnesium</keyword>
<evidence type="ECO:0000256" key="15">
    <source>
        <dbReference type="ARBA" id="ARBA00023172"/>
    </source>
</evidence>
<evidence type="ECO:0000256" key="3">
    <source>
        <dbReference type="ARBA" id="ARBA00004123"/>
    </source>
</evidence>
<dbReference type="SMART" id="SM00891">
    <property type="entry name" value="ERCC4"/>
    <property type="match status" value="1"/>
</dbReference>
<dbReference type="GO" id="GO:0046872">
    <property type="term" value="F:metal ion binding"/>
    <property type="evidence" value="ECO:0007669"/>
    <property type="project" value="UniProtKB-KW"/>
</dbReference>
<evidence type="ECO:0000256" key="4">
    <source>
        <dbReference type="ARBA" id="ARBA00005313"/>
    </source>
</evidence>
<dbReference type="GO" id="GO:0048476">
    <property type="term" value="C:Holliday junction resolvase complex"/>
    <property type="evidence" value="ECO:0007669"/>
    <property type="project" value="InterPro"/>
</dbReference>
<evidence type="ECO:0000256" key="21">
    <source>
        <dbReference type="ARBA" id="ARBA00066032"/>
    </source>
</evidence>
<keyword evidence="26" id="KW-1185">Reference proteome</keyword>
<evidence type="ECO:0000256" key="11">
    <source>
        <dbReference type="ARBA" id="ARBA00022801"/>
    </source>
</evidence>
<dbReference type="PANTHER" id="PTHR21077:SF5">
    <property type="entry name" value="CROSSOVER JUNCTION ENDONUCLEASE MMS4"/>
    <property type="match status" value="1"/>
</dbReference>
<keyword evidence="17" id="KW-0539">Nucleus</keyword>
<dbReference type="HOGENOM" id="CLU_022160_1_0_1"/>
<dbReference type="Gene3D" id="1.10.150.670">
    <property type="entry name" value="Crossover junction endonuclease EME1, DNA-binding domain"/>
    <property type="match status" value="1"/>
</dbReference>
<dbReference type="InterPro" id="IPR047524">
    <property type="entry name" value="XPF_nuclease_EME1_plant/arthr"/>
</dbReference>
<keyword evidence="6" id="KW-0540">Nuclease</keyword>
<feature type="region of interest" description="Disordered" evidence="23">
    <location>
        <begin position="1"/>
        <end position="56"/>
    </location>
</feature>
<evidence type="ECO:0000256" key="2">
    <source>
        <dbReference type="ARBA" id="ARBA00001946"/>
    </source>
</evidence>
<dbReference type="GO" id="GO:0051301">
    <property type="term" value="P:cell division"/>
    <property type="evidence" value="ECO:0007669"/>
    <property type="project" value="UniProtKB-KW"/>
</dbReference>
<dbReference type="Pfam" id="PF21292">
    <property type="entry name" value="EME1-MUS81_C"/>
    <property type="match status" value="1"/>
</dbReference>
<gene>
    <name evidence="25" type="ORF">ARALYDRAFT_481078</name>
</gene>
<comment type="similarity">
    <text evidence="4">Belongs to the EME1/MMS4 family.</text>
</comment>
<reference evidence="26" key="1">
    <citation type="journal article" date="2011" name="Nat. Genet.">
        <title>The Arabidopsis lyrata genome sequence and the basis of rapid genome size change.</title>
        <authorList>
            <person name="Hu T.T."/>
            <person name="Pattyn P."/>
            <person name="Bakker E.G."/>
            <person name="Cao J."/>
            <person name="Cheng J.-F."/>
            <person name="Clark R.M."/>
            <person name="Fahlgren N."/>
            <person name="Fawcett J.A."/>
            <person name="Grimwood J."/>
            <person name="Gundlach H."/>
            <person name="Haberer G."/>
            <person name="Hollister J.D."/>
            <person name="Ossowski S."/>
            <person name="Ottilar R.P."/>
            <person name="Salamov A.A."/>
            <person name="Schneeberger K."/>
            <person name="Spannagl M."/>
            <person name="Wang X."/>
            <person name="Yang L."/>
            <person name="Nasrallah M.E."/>
            <person name="Bergelson J."/>
            <person name="Carrington J.C."/>
            <person name="Gaut B.S."/>
            <person name="Schmutz J."/>
            <person name="Mayer K.F.X."/>
            <person name="Van de Peer Y."/>
            <person name="Grigoriev I.V."/>
            <person name="Nordborg M."/>
            <person name="Weigel D."/>
            <person name="Guo Y.-L."/>
        </authorList>
    </citation>
    <scope>NUCLEOTIDE SEQUENCE [LARGE SCALE GENOMIC DNA]</scope>
    <source>
        <strain evidence="26">cv. MN47</strain>
    </source>
</reference>
<protein>
    <recommendedName>
        <fullName evidence="24">ERCC4 domain-containing protein</fullName>
    </recommendedName>
</protein>
<evidence type="ECO:0000256" key="13">
    <source>
        <dbReference type="ARBA" id="ARBA00022842"/>
    </source>
</evidence>
<evidence type="ECO:0000256" key="12">
    <source>
        <dbReference type="ARBA" id="ARBA00022837"/>
    </source>
</evidence>
<evidence type="ECO:0000313" key="25">
    <source>
        <dbReference type="EMBL" id="EFH56679.1"/>
    </source>
</evidence>
<dbReference type="PANTHER" id="PTHR21077">
    <property type="entry name" value="EME1 PROTEIN"/>
    <property type="match status" value="1"/>
</dbReference>
<keyword evidence="9" id="KW-0227">DNA damage</keyword>
<evidence type="ECO:0000256" key="16">
    <source>
        <dbReference type="ARBA" id="ARBA00023204"/>
    </source>
</evidence>
<comment type="cofactor">
    <cofactor evidence="1">
        <name>Ca(2+)</name>
        <dbReference type="ChEBI" id="CHEBI:29108"/>
    </cofactor>
</comment>
<feature type="domain" description="ERCC4" evidence="24">
    <location>
        <begin position="253"/>
        <end position="453"/>
    </location>
</feature>
<feature type="coiled-coil region" evidence="22">
    <location>
        <begin position="199"/>
        <end position="245"/>
    </location>
</feature>
<keyword evidence="8" id="KW-0255">Endonuclease</keyword>
<evidence type="ECO:0000256" key="23">
    <source>
        <dbReference type="SAM" id="MobiDB-lite"/>
    </source>
</evidence>
<evidence type="ECO:0000256" key="7">
    <source>
        <dbReference type="ARBA" id="ARBA00022723"/>
    </source>
</evidence>
<dbReference type="Pfam" id="PF02732">
    <property type="entry name" value="ERCC4"/>
    <property type="match status" value="1"/>
</dbReference>
<keyword evidence="19" id="KW-0131">Cell cycle</keyword>
<evidence type="ECO:0000313" key="26">
    <source>
        <dbReference type="Proteomes" id="UP000008694"/>
    </source>
</evidence>
<dbReference type="GO" id="GO:0003677">
    <property type="term" value="F:DNA binding"/>
    <property type="evidence" value="ECO:0007669"/>
    <property type="project" value="InterPro"/>
</dbReference>
<keyword evidence="5" id="KW-0132">Cell division</keyword>
<evidence type="ECO:0000256" key="5">
    <source>
        <dbReference type="ARBA" id="ARBA00022618"/>
    </source>
</evidence>
<evidence type="ECO:0000256" key="10">
    <source>
        <dbReference type="ARBA" id="ARBA00022776"/>
    </source>
</evidence>
<dbReference type="GO" id="GO:0006281">
    <property type="term" value="P:DNA repair"/>
    <property type="evidence" value="ECO:0007669"/>
    <property type="project" value="UniProtKB-KW"/>
</dbReference>
<dbReference type="Gramene" id="fgenesh2_kg.4__138__AT2G22140.1">
    <property type="protein sequence ID" value="fgenesh2_kg.4__138__AT2G22140.1"/>
    <property type="gene ID" value="fgenesh2_kg.4__138__AT2G22140.1"/>
</dbReference>
<keyword evidence="7" id="KW-0479">Metal-binding</keyword>
<evidence type="ECO:0000256" key="6">
    <source>
        <dbReference type="ARBA" id="ARBA00022722"/>
    </source>
</evidence>
<dbReference type="GO" id="GO:0051321">
    <property type="term" value="P:meiotic cell cycle"/>
    <property type="evidence" value="ECO:0007669"/>
    <property type="project" value="UniProtKB-KW"/>
</dbReference>
<keyword evidence="15" id="KW-0233">DNA recombination</keyword>
<dbReference type="GO" id="GO:0006310">
    <property type="term" value="P:DNA recombination"/>
    <property type="evidence" value="ECO:0007669"/>
    <property type="project" value="UniProtKB-KW"/>
</dbReference>
<dbReference type="GO" id="GO:0005634">
    <property type="term" value="C:nucleus"/>
    <property type="evidence" value="ECO:0007669"/>
    <property type="project" value="UniProtKB-SubCell"/>
</dbReference>
<dbReference type="eggNOG" id="ENOG502SDU4">
    <property type="taxonomic scope" value="Eukaryota"/>
</dbReference>
<comment type="cofactor">
    <cofactor evidence="2">
        <name>Mg(2+)</name>
        <dbReference type="ChEBI" id="CHEBI:18420"/>
    </cofactor>
</comment>
<dbReference type="FunFam" id="1.10.150.670:FF:000007">
    <property type="entry name" value="Crossover junction endonuclease EME1B"/>
    <property type="match status" value="1"/>
</dbReference>
<evidence type="ECO:0000256" key="17">
    <source>
        <dbReference type="ARBA" id="ARBA00023242"/>
    </source>
</evidence>
<dbReference type="AlphaFoldDB" id="D7LDB1"/>
<dbReference type="GO" id="GO:0016787">
    <property type="term" value="F:hydrolase activity"/>
    <property type="evidence" value="ECO:0007669"/>
    <property type="project" value="UniProtKB-KW"/>
</dbReference>
<sequence length="519" mass="58529">MKDHILISDGEDQATPLQSLSKRARKDPISAILISDSDPTPQKQLPESSSTPLFVPDTPLSDDLSVVKCSFGSGALASNREDKFSGKRIISLDSEFEDSPRPKSSKKYESVLAGFREPRFGLEAGTSEAYYKNTRITETNLDDNTNWMHEVSFRSSQTNDTIEVDSDQEKEDISVEKMGRKNKIRTTTLPGEALPKKQLSKADKTCAMEEKKLRKEQERLEKAALKAEEAERKRLEKEKKKWEKGKLALKSIVAEIDTKVVEGSIGGLLLSRFSEKGITIHVGPNPIERSIVWTMTIPESIAPLFPQGPKIPYVLLVYEAEEFCNLVANEKFLENISRVQDRYPFHTVCCLTNKLMSYVKKREKEEYKNPGNWRRPPIDEVLAKLTTHYVKVHSRHCVDEAEVAEHVVGLTSSLASCQFRLKALVAIPKVQPRYALAVWKKYPSMKSLLKVYLDRNKSVHEKEFLLKDLKVEGLVGGDIRLGEVCSKRIYRVLMSHNGAIKTDDVENGAAFFTVSPGVN</sequence>
<evidence type="ECO:0000256" key="1">
    <source>
        <dbReference type="ARBA" id="ARBA00001913"/>
    </source>
</evidence>
<comment type="function">
    <text evidence="20">Interacts with MUS81 to form a DNA structure-specific endonuclease with substrate preference for branched DNA structures with a 5'-end at the branch nick. Typical substrates include 3'-flap structures, D-loops, replication forks, nicked Holliday junctions and also intact Holliday junctions with a reduced efficiency. May be required in mitosis for the processing of stalled or collapsed replication fork intermediates. Plays a role in DNA repair and in genotoxic stress-induced homologous recombination (HR) in somatic cells. Mediates a subset of meiotic recombination events that are insensitive to crossover interference.</text>
</comment>
<dbReference type="CDD" id="cd20083">
    <property type="entry name" value="XPF_nuclease_EME"/>
    <property type="match status" value="1"/>
</dbReference>
<evidence type="ECO:0000256" key="19">
    <source>
        <dbReference type="ARBA" id="ARBA00023306"/>
    </source>
</evidence>
<dbReference type="InterPro" id="IPR006166">
    <property type="entry name" value="ERCC4_domain"/>
</dbReference>
<keyword evidence="14 22" id="KW-0175">Coiled coil</keyword>
<dbReference type="STRING" id="81972.D7LDB1"/>
<evidence type="ECO:0000256" key="14">
    <source>
        <dbReference type="ARBA" id="ARBA00023054"/>
    </source>
</evidence>
<evidence type="ECO:0000256" key="20">
    <source>
        <dbReference type="ARBA" id="ARBA00059712"/>
    </source>
</evidence>
<evidence type="ECO:0000256" key="8">
    <source>
        <dbReference type="ARBA" id="ARBA00022759"/>
    </source>
</evidence>
<feature type="compositionally biased region" description="Polar residues" evidence="23">
    <location>
        <begin position="37"/>
        <end position="52"/>
    </location>
</feature>
<dbReference type="Proteomes" id="UP000008694">
    <property type="component" value="Unassembled WGS sequence"/>
</dbReference>
<dbReference type="GO" id="GO:0004519">
    <property type="term" value="F:endonuclease activity"/>
    <property type="evidence" value="ECO:0007669"/>
    <property type="project" value="UniProtKB-KW"/>
</dbReference>
<keyword evidence="10" id="KW-0498">Mitosis</keyword>